<gene>
    <name evidence="2" type="ORF">H5410_029167</name>
</gene>
<accession>A0A9J5Z3W9</accession>
<dbReference type="AlphaFoldDB" id="A0A9J5Z3W9"/>
<evidence type="ECO:0000256" key="1">
    <source>
        <dbReference type="SAM" id="MobiDB-lite"/>
    </source>
</evidence>
<dbReference type="EMBL" id="JACXVP010000005">
    <property type="protein sequence ID" value="KAG5607675.1"/>
    <property type="molecule type" value="Genomic_DNA"/>
</dbReference>
<evidence type="ECO:0000313" key="2">
    <source>
        <dbReference type="EMBL" id="KAG5607675.1"/>
    </source>
</evidence>
<comment type="caution">
    <text evidence="2">The sequence shown here is derived from an EMBL/GenBank/DDBJ whole genome shotgun (WGS) entry which is preliminary data.</text>
</comment>
<evidence type="ECO:0000313" key="3">
    <source>
        <dbReference type="Proteomes" id="UP000824120"/>
    </source>
</evidence>
<dbReference type="OrthoDB" id="1913474at2759"/>
<dbReference type="Proteomes" id="UP000824120">
    <property type="component" value="Chromosome 5"/>
</dbReference>
<sequence>MSTWKNTNAGDLNFGSFRRRRSVPGGKTYSPVYITERRTGSSSPCRKIRRRYSGRLAGIMIPSKKSDLEMPYINLKEFNVDRQDRISRISAAPNYLVT</sequence>
<feature type="compositionally biased region" description="Polar residues" evidence="1">
    <location>
        <begin position="1"/>
        <end position="10"/>
    </location>
</feature>
<organism evidence="2 3">
    <name type="scientific">Solanum commersonii</name>
    <name type="common">Commerson's wild potato</name>
    <name type="synonym">Commerson's nightshade</name>
    <dbReference type="NCBI Taxonomy" id="4109"/>
    <lineage>
        <taxon>Eukaryota</taxon>
        <taxon>Viridiplantae</taxon>
        <taxon>Streptophyta</taxon>
        <taxon>Embryophyta</taxon>
        <taxon>Tracheophyta</taxon>
        <taxon>Spermatophyta</taxon>
        <taxon>Magnoliopsida</taxon>
        <taxon>eudicotyledons</taxon>
        <taxon>Gunneridae</taxon>
        <taxon>Pentapetalae</taxon>
        <taxon>asterids</taxon>
        <taxon>lamiids</taxon>
        <taxon>Solanales</taxon>
        <taxon>Solanaceae</taxon>
        <taxon>Solanoideae</taxon>
        <taxon>Solaneae</taxon>
        <taxon>Solanum</taxon>
    </lineage>
</organism>
<dbReference type="PANTHER" id="PTHR35488:SF2">
    <property type="entry name" value="OS05G0358900 PROTEIN"/>
    <property type="match status" value="1"/>
</dbReference>
<reference evidence="2 3" key="1">
    <citation type="submission" date="2020-09" db="EMBL/GenBank/DDBJ databases">
        <title>De no assembly of potato wild relative species, Solanum commersonii.</title>
        <authorList>
            <person name="Cho K."/>
        </authorList>
    </citation>
    <scope>NUCLEOTIDE SEQUENCE [LARGE SCALE GENOMIC DNA]</scope>
    <source>
        <strain evidence="2">LZ3.2</strain>
        <tissue evidence="2">Leaf</tissue>
    </source>
</reference>
<proteinExistence type="predicted"/>
<protein>
    <submittedName>
        <fullName evidence="2">Uncharacterized protein</fullName>
    </submittedName>
</protein>
<feature type="region of interest" description="Disordered" evidence="1">
    <location>
        <begin position="1"/>
        <end position="31"/>
    </location>
</feature>
<name>A0A9J5Z3W9_SOLCO</name>
<keyword evidence="3" id="KW-1185">Reference proteome</keyword>
<dbReference type="PANTHER" id="PTHR35488">
    <property type="entry name" value="OS05G0358900 PROTEIN-RELATED"/>
    <property type="match status" value="1"/>
</dbReference>